<dbReference type="InterPro" id="IPR011701">
    <property type="entry name" value="MFS"/>
</dbReference>
<dbReference type="SUPFAM" id="SSF103473">
    <property type="entry name" value="MFS general substrate transporter"/>
    <property type="match status" value="1"/>
</dbReference>
<dbReference type="PANTHER" id="PTHR23502:SF132">
    <property type="entry name" value="POLYAMINE TRANSPORTER 2-RELATED"/>
    <property type="match status" value="1"/>
</dbReference>
<dbReference type="OrthoDB" id="3936150at2759"/>
<feature type="transmembrane region" description="Helical" evidence="6">
    <location>
        <begin position="87"/>
        <end position="105"/>
    </location>
</feature>
<proteinExistence type="predicted"/>
<dbReference type="GO" id="GO:0022857">
    <property type="term" value="F:transmembrane transporter activity"/>
    <property type="evidence" value="ECO:0007669"/>
    <property type="project" value="InterPro"/>
</dbReference>
<protein>
    <recommendedName>
        <fullName evidence="7">Major facilitator superfamily (MFS) profile domain-containing protein</fullName>
    </recommendedName>
</protein>
<accession>A0A367IJK9</accession>
<dbReference type="PANTHER" id="PTHR23502">
    <property type="entry name" value="MAJOR FACILITATOR SUPERFAMILY"/>
    <property type="match status" value="1"/>
</dbReference>
<evidence type="ECO:0000313" key="8">
    <source>
        <dbReference type="EMBL" id="RCH77855.1"/>
    </source>
</evidence>
<evidence type="ECO:0000256" key="3">
    <source>
        <dbReference type="ARBA" id="ARBA00022692"/>
    </source>
</evidence>
<feature type="domain" description="Major facilitator superfamily (MFS) profile" evidence="7">
    <location>
        <begin position="48"/>
        <end position="173"/>
    </location>
</feature>
<feature type="transmembrane region" description="Helical" evidence="6">
    <location>
        <begin position="47"/>
        <end position="67"/>
    </location>
</feature>
<comment type="caution">
    <text evidence="8">The sequence shown here is derived from an EMBL/GenBank/DDBJ whole genome shotgun (WGS) entry which is preliminary data.</text>
</comment>
<feature type="non-terminal residue" evidence="8">
    <location>
        <position position="173"/>
    </location>
</feature>
<dbReference type="STRING" id="4846.A0A367IJK9"/>
<dbReference type="Gene3D" id="1.20.1720.10">
    <property type="entry name" value="Multidrug resistance protein D"/>
    <property type="match status" value="1"/>
</dbReference>
<organism evidence="8 9">
    <name type="scientific">Rhizopus stolonifer</name>
    <name type="common">Rhizopus nigricans</name>
    <dbReference type="NCBI Taxonomy" id="4846"/>
    <lineage>
        <taxon>Eukaryota</taxon>
        <taxon>Fungi</taxon>
        <taxon>Fungi incertae sedis</taxon>
        <taxon>Mucoromycota</taxon>
        <taxon>Mucoromycotina</taxon>
        <taxon>Mucoromycetes</taxon>
        <taxon>Mucorales</taxon>
        <taxon>Mucorineae</taxon>
        <taxon>Rhizopodaceae</taxon>
        <taxon>Rhizopus</taxon>
    </lineage>
</organism>
<feature type="transmembrane region" description="Helical" evidence="6">
    <location>
        <begin position="117"/>
        <end position="141"/>
    </location>
</feature>
<dbReference type="GO" id="GO:0005886">
    <property type="term" value="C:plasma membrane"/>
    <property type="evidence" value="ECO:0007669"/>
    <property type="project" value="TreeGrafter"/>
</dbReference>
<evidence type="ECO:0000313" key="9">
    <source>
        <dbReference type="Proteomes" id="UP000253551"/>
    </source>
</evidence>
<dbReference type="Proteomes" id="UP000253551">
    <property type="component" value="Unassembled WGS sequence"/>
</dbReference>
<evidence type="ECO:0000256" key="2">
    <source>
        <dbReference type="ARBA" id="ARBA00022448"/>
    </source>
</evidence>
<comment type="subcellular location">
    <subcellularLocation>
        <location evidence="1">Membrane</location>
        <topology evidence="1">Multi-pass membrane protein</topology>
    </subcellularLocation>
</comment>
<dbReference type="AlphaFoldDB" id="A0A367IJK9"/>
<evidence type="ECO:0000256" key="6">
    <source>
        <dbReference type="SAM" id="Phobius"/>
    </source>
</evidence>
<name>A0A367IJK9_RHIST</name>
<gene>
    <name evidence="8" type="ORF">CU098_006018</name>
</gene>
<evidence type="ECO:0000259" key="7">
    <source>
        <dbReference type="PROSITE" id="PS50850"/>
    </source>
</evidence>
<dbReference type="PROSITE" id="PS50850">
    <property type="entry name" value="MFS"/>
    <property type="match status" value="1"/>
</dbReference>
<dbReference type="EMBL" id="PJQM01007679">
    <property type="protein sequence ID" value="RCH77855.1"/>
    <property type="molecule type" value="Genomic_DNA"/>
</dbReference>
<keyword evidence="2" id="KW-0813">Transport</keyword>
<keyword evidence="4 6" id="KW-1133">Transmembrane helix</keyword>
<evidence type="ECO:0000256" key="1">
    <source>
        <dbReference type="ARBA" id="ARBA00004141"/>
    </source>
</evidence>
<dbReference type="Pfam" id="PF07690">
    <property type="entry name" value="MFS_1"/>
    <property type="match status" value="1"/>
</dbReference>
<evidence type="ECO:0000256" key="5">
    <source>
        <dbReference type="ARBA" id="ARBA00023136"/>
    </source>
</evidence>
<evidence type="ECO:0000256" key="4">
    <source>
        <dbReference type="ARBA" id="ARBA00022989"/>
    </source>
</evidence>
<dbReference type="InterPro" id="IPR020846">
    <property type="entry name" value="MFS_dom"/>
</dbReference>
<reference evidence="8 9" key="1">
    <citation type="journal article" date="2018" name="G3 (Bethesda)">
        <title>Phylogenetic and Phylogenomic Definition of Rhizopus Species.</title>
        <authorList>
            <person name="Gryganskyi A.P."/>
            <person name="Golan J."/>
            <person name="Dolatabadi S."/>
            <person name="Mondo S."/>
            <person name="Robb S."/>
            <person name="Idnurm A."/>
            <person name="Muszewska A."/>
            <person name="Steczkiewicz K."/>
            <person name="Masonjones S."/>
            <person name="Liao H.L."/>
            <person name="Gajdeczka M.T."/>
            <person name="Anike F."/>
            <person name="Vuek A."/>
            <person name="Anishchenko I.M."/>
            <person name="Voigt K."/>
            <person name="de Hoog G.S."/>
            <person name="Smith M.E."/>
            <person name="Heitman J."/>
            <person name="Vilgalys R."/>
            <person name="Stajich J.E."/>
        </authorList>
    </citation>
    <scope>NUCLEOTIDE SEQUENCE [LARGE SCALE GENOMIC DNA]</scope>
    <source>
        <strain evidence="8 9">LSU 92-RS-03</strain>
    </source>
</reference>
<keyword evidence="3 6" id="KW-0812">Transmembrane</keyword>
<dbReference type="InterPro" id="IPR036259">
    <property type="entry name" value="MFS_trans_sf"/>
</dbReference>
<keyword evidence="9" id="KW-1185">Reference proteome</keyword>
<sequence>METIKQTEARSISSTVHENQKKGFGYLLGDIYADDDPNHYSSKRKNVIIFLVAMGGLCGPLSSMMYMPALLSVASDLNTTVSAVNGTVSAFVVFMGISPLFWAALSDQYGRKRMYLMSGMINIVCCIVCAISKNIAMLIVFRGLQSFGANAGLTLGAGVIADTISVESRGSAY</sequence>
<keyword evidence="5 6" id="KW-0472">Membrane</keyword>